<dbReference type="RefSeq" id="WP_013227250.1">
    <property type="nucleotide sequence ID" value="NC_014318.1"/>
</dbReference>
<dbReference type="SMART" id="SM00822">
    <property type="entry name" value="PKS_KR"/>
    <property type="match status" value="1"/>
</dbReference>
<dbReference type="GO" id="GO:0016616">
    <property type="term" value="F:oxidoreductase activity, acting on the CH-OH group of donors, NAD or NADP as acceptor"/>
    <property type="evidence" value="ECO:0007669"/>
    <property type="project" value="TreeGrafter"/>
</dbReference>
<dbReference type="InterPro" id="IPR057326">
    <property type="entry name" value="KR_dom"/>
</dbReference>
<dbReference type="CDD" id="cd05233">
    <property type="entry name" value="SDR_c"/>
    <property type="match status" value="1"/>
</dbReference>
<dbReference type="InterPro" id="IPR020904">
    <property type="entry name" value="Sc_DH/Rdtase_CS"/>
</dbReference>
<dbReference type="InterPro" id="IPR036291">
    <property type="entry name" value="NAD(P)-bd_dom_sf"/>
</dbReference>
<dbReference type="InterPro" id="IPR002347">
    <property type="entry name" value="SDR_fam"/>
</dbReference>
<feature type="domain" description="Ketoreductase" evidence="3">
    <location>
        <begin position="8"/>
        <end position="191"/>
    </location>
</feature>
<proteinExistence type="inferred from homology"/>
<keyword evidence="2" id="KW-0560">Oxidoreductase</keyword>
<organism evidence="4 5">
    <name type="scientific">Amycolatopsis mediterranei (strain U-32)</name>
    <dbReference type="NCBI Taxonomy" id="749927"/>
    <lineage>
        <taxon>Bacteria</taxon>
        <taxon>Bacillati</taxon>
        <taxon>Actinomycetota</taxon>
        <taxon>Actinomycetes</taxon>
        <taxon>Pseudonocardiales</taxon>
        <taxon>Pseudonocardiaceae</taxon>
        <taxon>Amycolatopsis</taxon>
    </lineage>
</organism>
<dbReference type="PANTHER" id="PTHR42760">
    <property type="entry name" value="SHORT-CHAIN DEHYDROGENASES/REDUCTASES FAMILY MEMBER"/>
    <property type="match status" value="1"/>
</dbReference>
<name>A0A0H3D862_AMYMU</name>
<dbReference type="SUPFAM" id="SSF51735">
    <property type="entry name" value="NAD(P)-binding Rossmann-fold domains"/>
    <property type="match status" value="1"/>
</dbReference>
<gene>
    <name evidence="4" type="ordered locus">AMED_5430</name>
</gene>
<dbReference type="HOGENOM" id="CLU_010194_1_3_11"/>
<dbReference type="EMBL" id="CP002000">
    <property type="protein sequence ID" value="ADJ47190.1"/>
    <property type="molecule type" value="Genomic_DNA"/>
</dbReference>
<dbReference type="PROSITE" id="PS00061">
    <property type="entry name" value="ADH_SHORT"/>
    <property type="match status" value="1"/>
</dbReference>
<evidence type="ECO:0000256" key="1">
    <source>
        <dbReference type="ARBA" id="ARBA00006484"/>
    </source>
</evidence>
<sequence>MSIRLDGKRVLVTGGTGGIGRGLSHAFAGAGAGLVTCGRSDEEAAARMSRELKEIGGEHHVVLADVTRPDQVDTLLEECRTRLGGLDVLVSNAGAISHIPFAELPLEEWKRVLDTNLTAAYLLISKALPLLSDGASIVLIGSRVATVGIPLRAHYTASKSALIGLARSLAKELGGRRIRVNVVAPGVIETPERPLPDEVKQRYHQLTAIGRLGSPAEIANAVLFLASDLSSYITGETVHVDGGI</sequence>
<dbReference type="KEGG" id="amd:AMED_5430"/>
<protein>
    <submittedName>
        <fullName evidence="4">Short-chain dehydrogenase/reductase SDR</fullName>
    </submittedName>
</protein>
<dbReference type="Pfam" id="PF13561">
    <property type="entry name" value="adh_short_C2"/>
    <property type="match status" value="1"/>
</dbReference>
<dbReference type="FunFam" id="3.40.50.720:FF:000084">
    <property type="entry name" value="Short-chain dehydrogenase reductase"/>
    <property type="match status" value="1"/>
</dbReference>
<dbReference type="PANTHER" id="PTHR42760:SF133">
    <property type="entry name" value="3-OXOACYL-[ACYL-CARRIER-PROTEIN] REDUCTASE"/>
    <property type="match status" value="1"/>
</dbReference>
<dbReference type="PRINTS" id="PR00080">
    <property type="entry name" value="SDRFAMILY"/>
</dbReference>
<reference evidence="4 5" key="1">
    <citation type="journal article" date="2010" name="Cell Res.">
        <title>Complete genome sequence of the rifamycin SV-producing Amycolatopsis mediterranei U32 revealed its genetic characteristics in phylogeny and metabolism.</title>
        <authorList>
            <person name="Zhao W."/>
            <person name="Zhong Y."/>
            <person name="Yuan H."/>
            <person name="Wang J."/>
            <person name="Zheng H."/>
            <person name="Wang Y."/>
            <person name="Cen X."/>
            <person name="Xu F."/>
            <person name="Bai J."/>
            <person name="Han X."/>
            <person name="Lu G."/>
            <person name="Zhu Y."/>
            <person name="Shao Z."/>
            <person name="Yan H."/>
            <person name="Li C."/>
            <person name="Peng N."/>
            <person name="Zhang Z."/>
            <person name="Zhang Y."/>
            <person name="Lin W."/>
            <person name="Fan Y."/>
            <person name="Qin Z."/>
            <person name="Hu Y."/>
            <person name="Zhu B."/>
            <person name="Wang S."/>
            <person name="Ding X."/>
            <person name="Zhao G.P."/>
        </authorList>
    </citation>
    <scope>NUCLEOTIDE SEQUENCE [LARGE SCALE GENOMIC DNA]</scope>
    <source>
        <strain evidence="5">U-32</strain>
    </source>
</reference>
<comment type="similarity">
    <text evidence="1">Belongs to the short-chain dehydrogenases/reductases (SDR) family.</text>
</comment>
<dbReference type="Gene3D" id="3.40.50.720">
    <property type="entry name" value="NAD(P)-binding Rossmann-like Domain"/>
    <property type="match status" value="1"/>
</dbReference>
<dbReference type="Proteomes" id="UP000000328">
    <property type="component" value="Chromosome"/>
</dbReference>
<dbReference type="eggNOG" id="COG1028">
    <property type="taxonomic scope" value="Bacteria"/>
</dbReference>
<dbReference type="PRINTS" id="PR00081">
    <property type="entry name" value="GDHRDH"/>
</dbReference>
<dbReference type="GeneID" id="92873138"/>
<dbReference type="AlphaFoldDB" id="A0A0H3D862"/>
<accession>A0A0H3D862</accession>
<evidence type="ECO:0000313" key="4">
    <source>
        <dbReference type="EMBL" id="ADJ47190.1"/>
    </source>
</evidence>
<dbReference type="PATRIC" id="fig|749927.5.peg.5628"/>
<evidence type="ECO:0000256" key="2">
    <source>
        <dbReference type="ARBA" id="ARBA00023002"/>
    </source>
</evidence>
<evidence type="ECO:0000259" key="3">
    <source>
        <dbReference type="SMART" id="SM00822"/>
    </source>
</evidence>
<evidence type="ECO:0000313" key="5">
    <source>
        <dbReference type="Proteomes" id="UP000000328"/>
    </source>
</evidence>
<dbReference type="OrthoDB" id="286404at2"/>